<comment type="caution">
    <text evidence="1">The sequence shown here is derived from an EMBL/GenBank/DDBJ whole genome shotgun (WGS) entry which is preliminary data.</text>
</comment>
<dbReference type="EMBL" id="PVWG01000011">
    <property type="protein sequence ID" value="PSB19289.1"/>
    <property type="molecule type" value="Genomic_DNA"/>
</dbReference>
<proteinExistence type="predicted"/>
<reference evidence="1 2" key="1">
    <citation type="submission" date="2018-02" db="EMBL/GenBank/DDBJ databases">
        <authorList>
            <person name="Cohen D.B."/>
            <person name="Kent A.D."/>
        </authorList>
    </citation>
    <scope>NUCLEOTIDE SEQUENCE [LARGE SCALE GENOMIC DNA]</scope>
    <source>
        <strain evidence="1 2">ULC007</strain>
    </source>
</reference>
<name>A0A2T1DFL8_9CYAN</name>
<dbReference type="Proteomes" id="UP000238634">
    <property type="component" value="Unassembled WGS sequence"/>
</dbReference>
<organism evidence="1 2">
    <name type="scientific">Phormidesmis priestleyi ULC007</name>
    <dbReference type="NCBI Taxonomy" id="1920490"/>
    <lineage>
        <taxon>Bacteria</taxon>
        <taxon>Bacillati</taxon>
        <taxon>Cyanobacteriota</taxon>
        <taxon>Cyanophyceae</taxon>
        <taxon>Leptolyngbyales</taxon>
        <taxon>Leptolyngbyaceae</taxon>
        <taxon>Phormidesmis</taxon>
    </lineage>
</organism>
<evidence type="ECO:0000313" key="1">
    <source>
        <dbReference type="EMBL" id="PSB19289.1"/>
    </source>
</evidence>
<dbReference type="OrthoDB" id="574402at2"/>
<protein>
    <submittedName>
        <fullName evidence="1">Uncharacterized protein</fullName>
    </submittedName>
</protein>
<sequence>MTIYKAFITIEDPNQVVLSNLPFQKGQRVRVVLVAEDDERATTISQKFRNLFEKTQSLLGVGEITEEEIAAEVKAYRRGE</sequence>
<dbReference type="STRING" id="1920490.GCA_001895925_04503"/>
<evidence type="ECO:0000313" key="2">
    <source>
        <dbReference type="Proteomes" id="UP000238634"/>
    </source>
</evidence>
<gene>
    <name evidence="1" type="ORF">C7B65_12000</name>
</gene>
<dbReference type="AlphaFoldDB" id="A0A2T1DFL8"/>
<reference evidence="1 2" key="2">
    <citation type="submission" date="2018-03" db="EMBL/GenBank/DDBJ databases">
        <title>The ancient ancestry and fast evolution of plastids.</title>
        <authorList>
            <person name="Moore K.R."/>
            <person name="Magnabosco C."/>
            <person name="Momper L."/>
            <person name="Gold D.A."/>
            <person name="Bosak T."/>
            <person name="Fournier G.P."/>
        </authorList>
    </citation>
    <scope>NUCLEOTIDE SEQUENCE [LARGE SCALE GENOMIC DNA]</scope>
    <source>
        <strain evidence="1 2">ULC007</strain>
    </source>
</reference>
<keyword evidence="2" id="KW-1185">Reference proteome</keyword>
<accession>A0A2T1DFL8</accession>
<dbReference type="RefSeq" id="WP_073071362.1">
    <property type="nucleotide sequence ID" value="NZ_MPPI01000011.1"/>
</dbReference>